<feature type="transmembrane region" description="Helical" evidence="1">
    <location>
        <begin position="89"/>
        <end position="108"/>
    </location>
</feature>
<feature type="transmembrane region" description="Helical" evidence="1">
    <location>
        <begin position="26"/>
        <end position="43"/>
    </location>
</feature>
<feature type="domain" description="HPP transmembrane region" evidence="2">
    <location>
        <begin position="1"/>
        <end position="118"/>
    </location>
</feature>
<protein>
    <recommendedName>
        <fullName evidence="2">HPP transmembrane region domain-containing protein</fullName>
    </recommendedName>
</protein>
<feature type="transmembrane region" description="Helical" evidence="1">
    <location>
        <begin position="50"/>
        <end position="69"/>
    </location>
</feature>
<dbReference type="InterPro" id="IPR058581">
    <property type="entry name" value="TM_HPP"/>
</dbReference>
<organism evidence="3">
    <name type="scientific">Ditylum brightwellii</name>
    <dbReference type="NCBI Taxonomy" id="49249"/>
    <lineage>
        <taxon>Eukaryota</taxon>
        <taxon>Sar</taxon>
        <taxon>Stramenopiles</taxon>
        <taxon>Ochrophyta</taxon>
        <taxon>Bacillariophyta</taxon>
        <taxon>Mediophyceae</taxon>
        <taxon>Lithodesmiophycidae</taxon>
        <taxon>Lithodesmiales</taxon>
        <taxon>Lithodesmiaceae</taxon>
        <taxon>Ditylum</taxon>
    </lineage>
</organism>
<evidence type="ECO:0000256" key="1">
    <source>
        <dbReference type="SAM" id="Phobius"/>
    </source>
</evidence>
<reference evidence="3" key="1">
    <citation type="submission" date="2021-01" db="EMBL/GenBank/DDBJ databases">
        <authorList>
            <person name="Corre E."/>
            <person name="Pelletier E."/>
            <person name="Niang G."/>
            <person name="Scheremetjew M."/>
            <person name="Finn R."/>
            <person name="Kale V."/>
            <person name="Holt S."/>
            <person name="Cochrane G."/>
            <person name="Meng A."/>
            <person name="Brown T."/>
            <person name="Cohen L."/>
        </authorList>
    </citation>
    <scope>NUCLEOTIDE SEQUENCE</scope>
    <source>
        <strain evidence="3">GSO104</strain>
    </source>
</reference>
<dbReference type="PANTHER" id="PTHR33741:SF5">
    <property type="entry name" value="TRANSMEMBRANE PROTEIN DDB_G0269096-RELATED"/>
    <property type="match status" value="1"/>
</dbReference>
<dbReference type="AlphaFoldDB" id="A0A7S4R3C7"/>
<dbReference type="EMBL" id="HBNS01015283">
    <property type="protein sequence ID" value="CAE4602170.1"/>
    <property type="molecule type" value="Transcribed_RNA"/>
</dbReference>
<gene>
    <name evidence="3" type="ORF">DBRI00130_LOCUS12280</name>
</gene>
<evidence type="ECO:0000313" key="3">
    <source>
        <dbReference type="EMBL" id="CAE4602170.1"/>
    </source>
</evidence>
<dbReference type="Pfam" id="PF04982">
    <property type="entry name" value="TM_HPP"/>
    <property type="match status" value="1"/>
</dbReference>
<sequence>MGPFGALVTLQYGLTAAPASQPRNIILGQCVAGAISLIFTYVPTKVLKPWLRMALAPAVSIGIMARLGIVHPPAGAAAVALSSGRYNWIYYFLFLLCNCLSLVPAIAINNMSEKRQYPTYWGIPWCCSRSFFSKAKTHLPANI</sequence>
<accession>A0A7S4R3C7</accession>
<evidence type="ECO:0000259" key="2">
    <source>
        <dbReference type="Pfam" id="PF04982"/>
    </source>
</evidence>
<dbReference type="InterPro" id="IPR007065">
    <property type="entry name" value="HPP"/>
</dbReference>
<keyword evidence="1" id="KW-0812">Transmembrane</keyword>
<keyword evidence="1" id="KW-1133">Transmembrane helix</keyword>
<proteinExistence type="predicted"/>
<dbReference type="PANTHER" id="PTHR33741">
    <property type="entry name" value="TRANSMEMBRANE PROTEIN DDB_G0269096-RELATED"/>
    <property type="match status" value="1"/>
</dbReference>
<keyword evidence="1" id="KW-0472">Membrane</keyword>
<name>A0A7S4R3C7_9STRA</name>